<gene>
    <name evidence="11" type="ORF">EU557_13740</name>
</gene>
<keyword evidence="5" id="KW-0256">Endoplasmic reticulum</keyword>
<comment type="caution">
    <text evidence="11">The sequence shown here is derived from an EMBL/GenBank/DDBJ whole genome shotgun (WGS) entry which is preliminary data.</text>
</comment>
<dbReference type="Pfam" id="PF11721">
    <property type="entry name" value="Malectin"/>
    <property type="match status" value="2"/>
</dbReference>
<organism evidence="11 12">
    <name type="scientific">Hymenobacter wooponensis</name>
    <dbReference type="NCBI Taxonomy" id="1525360"/>
    <lineage>
        <taxon>Bacteria</taxon>
        <taxon>Pseudomonadati</taxon>
        <taxon>Bacteroidota</taxon>
        <taxon>Cytophagia</taxon>
        <taxon>Cytophagales</taxon>
        <taxon>Hymenobacteraceae</taxon>
        <taxon>Hymenobacter</taxon>
    </lineage>
</organism>
<dbReference type="Proteomes" id="UP000298284">
    <property type="component" value="Unassembled WGS sequence"/>
</dbReference>
<comment type="subcellular location">
    <subcellularLocation>
        <location evidence="1">Endoplasmic reticulum membrane</location>
        <topology evidence="1">Single-pass type I membrane protein</topology>
    </subcellularLocation>
</comment>
<dbReference type="Gene3D" id="2.60.120.380">
    <property type="match status" value="1"/>
</dbReference>
<dbReference type="Pfam" id="PF07691">
    <property type="entry name" value="PA14"/>
    <property type="match status" value="1"/>
</dbReference>
<keyword evidence="3" id="KW-0812">Transmembrane</keyword>
<feature type="domain" description="PA14" evidence="10">
    <location>
        <begin position="186"/>
        <end position="322"/>
    </location>
</feature>
<dbReference type="Pfam" id="PF18962">
    <property type="entry name" value="Por_Secre_tail"/>
    <property type="match status" value="1"/>
</dbReference>
<evidence type="ECO:0000259" key="10">
    <source>
        <dbReference type="PROSITE" id="PS51820"/>
    </source>
</evidence>
<dbReference type="RefSeq" id="WP_135531000.1">
    <property type="nucleotide sequence ID" value="NZ_SRKZ01000003.1"/>
</dbReference>
<keyword evidence="6" id="KW-1133">Transmembrane helix</keyword>
<dbReference type="InterPro" id="IPR026444">
    <property type="entry name" value="Secre_tail"/>
</dbReference>
<evidence type="ECO:0000256" key="5">
    <source>
        <dbReference type="ARBA" id="ARBA00022824"/>
    </source>
</evidence>
<evidence type="ECO:0000256" key="7">
    <source>
        <dbReference type="ARBA" id="ARBA00023136"/>
    </source>
</evidence>
<dbReference type="GO" id="GO:0030246">
    <property type="term" value="F:carbohydrate binding"/>
    <property type="evidence" value="ECO:0007669"/>
    <property type="project" value="InterPro"/>
</dbReference>
<feature type="non-terminal residue" evidence="11">
    <location>
        <position position="1"/>
    </location>
</feature>
<dbReference type="SUPFAM" id="SSF56988">
    <property type="entry name" value="Anthrax protective antigen"/>
    <property type="match status" value="1"/>
</dbReference>
<evidence type="ECO:0000256" key="2">
    <source>
        <dbReference type="ARBA" id="ARBA00009141"/>
    </source>
</evidence>
<protein>
    <submittedName>
        <fullName evidence="11">T9SS type A sorting domain-containing protein</fullName>
    </submittedName>
</protein>
<evidence type="ECO:0000313" key="11">
    <source>
        <dbReference type="EMBL" id="TGD80858.1"/>
    </source>
</evidence>
<keyword evidence="8" id="KW-0325">Glycoprotein</keyword>
<dbReference type="InterPro" id="IPR011658">
    <property type="entry name" value="PA14_dom"/>
</dbReference>
<dbReference type="AlphaFoldDB" id="A0A4Z0MNH2"/>
<dbReference type="SUPFAM" id="SSF49785">
    <property type="entry name" value="Galactose-binding domain-like"/>
    <property type="match status" value="2"/>
</dbReference>
<dbReference type="InterPro" id="IPR008979">
    <property type="entry name" value="Galactose-bd-like_sf"/>
</dbReference>
<dbReference type="OrthoDB" id="279982at2"/>
<comment type="similarity">
    <text evidence="2">Belongs to the malectin family.</text>
</comment>
<dbReference type="EMBL" id="SRKZ01000003">
    <property type="protein sequence ID" value="TGD80858.1"/>
    <property type="molecule type" value="Genomic_DNA"/>
</dbReference>
<dbReference type="GO" id="GO:0016020">
    <property type="term" value="C:membrane"/>
    <property type="evidence" value="ECO:0007669"/>
    <property type="project" value="TreeGrafter"/>
</dbReference>
<evidence type="ECO:0000256" key="8">
    <source>
        <dbReference type="ARBA" id="ARBA00023180"/>
    </source>
</evidence>
<proteinExistence type="inferred from homology"/>
<dbReference type="Gene3D" id="2.60.120.430">
    <property type="entry name" value="Galactose-binding lectin"/>
    <property type="match status" value="2"/>
</dbReference>
<dbReference type="InterPro" id="IPR039155">
    <property type="entry name" value="MLEC"/>
</dbReference>
<dbReference type="InterPro" id="IPR021720">
    <property type="entry name" value="Malectin_dom"/>
</dbReference>
<keyword evidence="7" id="KW-0472">Membrane</keyword>
<name>A0A4Z0MNH2_9BACT</name>
<evidence type="ECO:0000256" key="1">
    <source>
        <dbReference type="ARBA" id="ARBA00004115"/>
    </source>
</evidence>
<dbReference type="SMART" id="SM00758">
    <property type="entry name" value="PA14"/>
    <property type="match status" value="1"/>
</dbReference>
<dbReference type="PROSITE" id="PS51820">
    <property type="entry name" value="PA14"/>
    <property type="match status" value="1"/>
</dbReference>
<keyword evidence="9" id="KW-0119">Carbohydrate metabolism</keyword>
<dbReference type="PANTHER" id="PTHR13460">
    <property type="match status" value="1"/>
</dbReference>
<evidence type="ECO:0000256" key="3">
    <source>
        <dbReference type="ARBA" id="ARBA00022692"/>
    </source>
</evidence>
<reference evidence="11 12" key="1">
    <citation type="submission" date="2019-04" db="EMBL/GenBank/DDBJ databases">
        <authorList>
            <person name="Feng G."/>
            <person name="Zhang J."/>
            <person name="Zhu H."/>
        </authorList>
    </citation>
    <scope>NUCLEOTIDE SEQUENCE [LARGE SCALE GENOMIC DNA]</scope>
    <source>
        <strain evidence="11 12">JCM 19491</strain>
    </source>
</reference>
<evidence type="ECO:0000256" key="4">
    <source>
        <dbReference type="ARBA" id="ARBA00022729"/>
    </source>
</evidence>
<dbReference type="NCBIfam" id="TIGR04183">
    <property type="entry name" value="Por_Secre_tail"/>
    <property type="match status" value="1"/>
</dbReference>
<evidence type="ECO:0000256" key="9">
    <source>
        <dbReference type="ARBA" id="ARBA00023277"/>
    </source>
</evidence>
<evidence type="ECO:0000313" key="12">
    <source>
        <dbReference type="Proteomes" id="UP000298284"/>
    </source>
</evidence>
<sequence>DGILLRPGQTLIQGAQVFNMVYNTQLVGNTVENVEAAANTGAPAYIGLLPYQYGVSQTLGTAAIGVEIRDNILTARPSYVRSTMNNNVLGTEGYYNYFLAQFNGPIGNAAVTLGTIFQNNTARNTANAFYLSTGAHSTLLCSTTLSNVGNLVEDRTLPNSTQASQNTAACAAVAGETLRNPENPSGTVAGLEYKYYEGYWSQLPDFNTLTPVKTGQVANFDLSLRQRDSGYGLQFTGYITVPQDGQYTFFTNSDDGSKVFIGSTQVLFNDNSQGNSEKSGSIGLKAGTHAFTVTYFQSGGGQSLNVNFQGPGVPKQTIPASVLKRGGTTSVAPTAPSSPASASTYRINAGGPQLSTAAGTFSADGYYSANSSVHSTTAAINPLYQTERYGTNGTLSYTLPIPNGTYQVVLHFAELYWTSAGRRVFDVSLENTKVLDNYDIFRKVGALTGTTETFTVNVTDGSLNLYMSSLAGDGGIDQPKLSAIEVVPSSGATPPTATSTYRVNSGGAQVSTTIGTFTADNYYTGSTSTYSTTAAINGIDALYQTERYGTNGTLNYAFPVTNGSYRVVLHFAELYWTSAGRRVFDVSLENTKVLDNYDIFRKVGALTGTTETFTVNVTDGTLNLYMSSLASDGGVDAAKISAIEIVPNTSVSATGSSTMQVLPGASSLEGKAATASAITAYPNPTTGAFTVSCASEAVQTASLTLMDALGKVVLQQRVELSAGQNEVPVQAQQLPQGLYQLILTPAKGARQVGKVLIQH</sequence>
<dbReference type="InterPro" id="IPR037524">
    <property type="entry name" value="PA14/GLEYA"/>
</dbReference>
<keyword evidence="4" id="KW-0732">Signal</keyword>
<accession>A0A4Z0MNH2</accession>
<dbReference type="PANTHER" id="PTHR13460:SF0">
    <property type="entry name" value="MALECTIN"/>
    <property type="match status" value="1"/>
</dbReference>
<keyword evidence="12" id="KW-1185">Reference proteome</keyword>
<evidence type="ECO:0000256" key="6">
    <source>
        <dbReference type="ARBA" id="ARBA00022989"/>
    </source>
</evidence>